<dbReference type="NCBIfam" id="NF010533">
    <property type="entry name" value="PRK13922.9-5"/>
    <property type="match status" value="1"/>
</dbReference>
<dbReference type="InterPro" id="IPR055342">
    <property type="entry name" value="MreC_beta-barrel_core"/>
</dbReference>
<comment type="similarity">
    <text evidence="1">Belongs to the MreC family.</text>
</comment>
<evidence type="ECO:0000256" key="2">
    <source>
        <dbReference type="ARBA" id="ARBA00013855"/>
    </source>
</evidence>
<dbReference type="InterPro" id="IPR042177">
    <property type="entry name" value="Cell/Rod_1"/>
</dbReference>
<feature type="compositionally biased region" description="Low complexity" evidence="5">
    <location>
        <begin position="343"/>
        <end position="362"/>
    </location>
</feature>
<feature type="compositionally biased region" description="Low complexity" evidence="5">
    <location>
        <begin position="385"/>
        <end position="413"/>
    </location>
</feature>
<feature type="domain" description="Rod shape-determining protein MreC beta-barrel core" evidence="7">
    <location>
        <begin position="140"/>
        <end position="271"/>
    </location>
</feature>
<keyword evidence="6" id="KW-0472">Membrane</keyword>
<keyword evidence="9" id="KW-1185">Reference proteome</keyword>
<dbReference type="Proteomes" id="UP001055429">
    <property type="component" value="Chromosome"/>
</dbReference>
<proteinExistence type="inferred from homology"/>
<evidence type="ECO:0000256" key="5">
    <source>
        <dbReference type="SAM" id="MobiDB-lite"/>
    </source>
</evidence>
<dbReference type="InterPro" id="IPR007221">
    <property type="entry name" value="MreC"/>
</dbReference>
<evidence type="ECO:0000256" key="4">
    <source>
        <dbReference type="ARBA" id="ARBA00032089"/>
    </source>
</evidence>
<dbReference type="PANTHER" id="PTHR34138:SF1">
    <property type="entry name" value="CELL SHAPE-DETERMINING PROTEIN MREC"/>
    <property type="match status" value="1"/>
</dbReference>
<protein>
    <recommendedName>
        <fullName evidence="2">Cell shape-determining protein MreC</fullName>
    </recommendedName>
    <alternativeName>
        <fullName evidence="4">Cell shape protein MreC</fullName>
    </alternativeName>
</protein>
<evidence type="ECO:0000313" key="9">
    <source>
        <dbReference type="Proteomes" id="UP001055429"/>
    </source>
</evidence>
<name>A0ABY4SRS4_9CAUL</name>
<dbReference type="InterPro" id="IPR042175">
    <property type="entry name" value="Cell/Rod_MreC_2"/>
</dbReference>
<keyword evidence="3" id="KW-0133">Cell shape</keyword>
<evidence type="ECO:0000256" key="6">
    <source>
        <dbReference type="SAM" id="Phobius"/>
    </source>
</evidence>
<keyword evidence="6" id="KW-1133">Transmembrane helix</keyword>
<feature type="transmembrane region" description="Helical" evidence="6">
    <location>
        <begin position="15"/>
        <end position="35"/>
    </location>
</feature>
<dbReference type="PANTHER" id="PTHR34138">
    <property type="entry name" value="CELL SHAPE-DETERMINING PROTEIN MREC"/>
    <property type="match status" value="1"/>
</dbReference>
<evidence type="ECO:0000313" key="8">
    <source>
        <dbReference type="EMBL" id="URI16624.1"/>
    </source>
</evidence>
<evidence type="ECO:0000259" key="7">
    <source>
        <dbReference type="Pfam" id="PF04085"/>
    </source>
</evidence>
<dbReference type="Gene3D" id="2.40.10.350">
    <property type="entry name" value="Rod shape-determining protein MreC, domain 2"/>
    <property type="match status" value="1"/>
</dbReference>
<feature type="region of interest" description="Disordered" evidence="5">
    <location>
        <begin position="343"/>
        <end position="420"/>
    </location>
</feature>
<dbReference type="Pfam" id="PF04085">
    <property type="entry name" value="MreC"/>
    <property type="match status" value="1"/>
</dbReference>
<sequence length="420" mass="44021">MAFRDGPFENLKVPLTWTAAVVVVVAIVGAILLLATDRRSDDGVSAYGALRSGTEAVAAPAGGVLSAPVRWVGAVGDYIGGYFFAVSENRRLKAEIADLRAWRDEAIALKNVNGRYEAMMGLRTEPPMPMVTARAISDVRGPFARARLLDAGQAKGVRIGNPVMNEFGLAGRVTGVTGGVSRMVLLTDVASRVPVLIERTDTRAMLVGDGGENPRLDYVRGAGALQPGDRVLSSGDGGGVPRGLPVGVVARGVDGAWRVKLFSDRGPIDYVRILLFQNFAQLVSPEALNAPPLAGLTTAPEPTPEQAAQIADVAARRRAEAEAQAERTRLAVAQAEQAERLRAAQQAQAQAQTQAQPQGQARPNAPAPTQGRTARPVAAETRPSTGQPRPQAQAQGQAQTPPQAAPAAAAPARPDAEDET</sequence>
<accession>A0ABY4SRS4</accession>
<reference evidence="8" key="1">
    <citation type="submission" date="2022-05" db="EMBL/GenBank/DDBJ databases">
        <title>Brevundimonas albigilva TT17 genome sequence.</title>
        <authorList>
            <person name="Lee K."/>
            <person name="Son H."/>
        </authorList>
    </citation>
    <scope>NUCLEOTIDE SEQUENCE</scope>
    <source>
        <strain evidence="8">TT17</strain>
    </source>
</reference>
<gene>
    <name evidence="8" type="primary">mreC</name>
    <name evidence="8" type="ORF">M8231_06525</name>
</gene>
<evidence type="ECO:0000256" key="1">
    <source>
        <dbReference type="ARBA" id="ARBA00009369"/>
    </source>
</evidence>
<dbReference type="Gene3D" id="2.40.10.340">
    <property type="entry name" value="Rod shape-determining protein MreC, domain 1"/>
    <property type="match status" value="1"/>
</dbReference>
<evidence type="ECO:0000256" key="3">
    <source>
        <dbReference type="ARBA" id="ARBA00022960"/>
    </source>
</evidence>
<organism evidence="8 9">
    <name type="scientific">Brevundimonas albigilva</name>
    <dbReference type="NCBI Taxonomy" id="1312364"/>
    <lineage>
        <taxon>Bacteria</taxon>
        <taxon>Pseudomonadati</taxon>
        <taxon>Pseudomonadota</taxon>
        <taxon>Alphaproteobacteria</taxon>
        <taxon>Caulobacterales</taxon>
        <taxon>Caulobacteraceae</taxon>
        <taxon>Brevundimonas</taxon>
    </lineage>
</organism>
<keyword evidence="6" id="KW-0812">Transmembrane</keyword>
<dbReference type="EMBL" id="CP097649">
    <property type="protein sequence ID" value="URI16624.1"/>
    <property type="molecule type" value="Genomic_DNA"/>
</dbReference>